<proteinExistence type="predicted"/>
<evidence type="ECO:0008006" key="3">
    <source>
        <dbReference type="Google" id="ProtNLM"/>
    </source>
</evidence>
<accession>A0A518AJZ3</accession>
<protein>
    <recommendedName>
        <fullName evidence="3">Polysaccharide pyruvyl transferase</fullName>
    </recommendedName>
</protein>
<organism evidence="1 2">
    <name type="scientific">Aeoliella mucimassa</name>
    <dbReference type="NCBI Taxonomy" id="2527972"/>
    <lineage>
        <taxon>Bacteria</taxon>
        <taxon>Pseudomonadati</taxon>
        <taxon>Planctomycetota</taxon>
        <taxon>Planctomycetia</taxon>
        <taxon>Pirellulales</taxon>
        <taxon>Lacipirellulaceae</taxon>
        <taxon>Aeoliella</taxon>
    </lineage>
</organism>
<dbReference type="AlphaFoldDB" id="A0A518AJZ3"/>
<dbReference type="Proteomes" id="UP000315750">
    <property type="component" value="Chromosome"/>
</dbReference>
<sequence length="362" mass="41131">MPLVAYQRAHGANDYPLHFAFFEQLEKRKLLDKYDFSIDTFLDPEYAKRLVLRFPQLVLATDKSPSRKRIEWLKRYIGKGYRWAAKLDRVDAVCEAPGGRLASNYSGNLSNWWLYPRAKRRAVFFHSMEKNVLDAPKLRQSLGEADLFVARTSESGNYARMAGCPKVVCSSDIAFSIQPSSIVYRDGVAAALRIPHANATEGKAKVTDLLDYFESDTSRVYDLVRVEEPIGSEMYARNYVCGKHNHMHLYSDDLMYTPFQFKRDAIISCRLHTTILSLLSGNTRILQAQVEMGTTKIQQIKDDLQLSSLSIHQLHDLTVDKVAEFISSGPDLDPVEVQASISLARERNEVGLDAVQEWLESL</sequence>
<reference evidence="1 2" key="1">
    <citation type="submission" date="2019-02" db="EMBL/GenBank/DDBJ databases">
        <title>Deep-cultivation of Planctomycetes and their phenomic and genomic characterization uncovers novel biology.</title>
        <authorList>
            <person name="Wiegand S."/>
            <person name="Jogler M."/>
            <person name="Boedeker C."/>
            <person name="Pinto D."/>
            <person name="Vollmers J."/>
            <person name="Rivas-Marin E."/>
            <person name="Kohn T."/>
            <person name="Peeters S.H."/>
            <person name="Heuer A."/>
            <person name="Rast P."/>
            <person name="Oberbeckmann S."/>
            <person name="Bunk B."/>
            <person name="Jeske O."/>
            <person name="Meyerdierks A."/>
            <person name="Storesund J.E."/>
            <person name="Kallscheuer N."/>
            <person name="Luecker S."/>
            <person name="Lage O.M."/>
            <person name="Pohl T."/>
            <person name="Merkel B.J."/>
            <person name="Hornburger P."/>
            <person name="Mueller R.-W."/>
            <person name="Bruemmer F."/>
            <person name="Labrenz M."/>
            <person name="Spormann A.M."/>
            <person name="Op den Camp H."/>
            <person name="Overmann J."/>
            <person name="Amann R."/>
            <person name="Jetten M.S.M."/>
            <person name="Mascher T."/>
            <person name="Medema M.H."/>
            <person name="Devos D.P."/>
            <person name="Kaster A.-K."/>
            <person name="Ovreas L."/>
            <person name="Rohde M."/>
            <person name="Galperin M.Y."/>
            <person name="Jogler C."/>
        </authorList>
    </citation>
    <scope>NUCLEOTIDE SEQUENCE [LARGE SCALE GENOMIC DNA]</scope>
    <source>
        <strain evidence="1 2">Pan181</strain>
    </source>
</reference>
<dbReference type="EMBL" id="CP036278">
    <property type="protein sequence ID" value="QDU55051.1"/>
    <property type="molecule type" value="Genomic_DNA"/>
</dbReference>
<gene>
    <name evidence="1" type="ORF">Pan181_12370</name>
</gene>
<name>A0A518AJZ3_9BACT</name>
<dbReference type="OrthoDB" id="9825985at2"/>
<dbReference type="KEGG" id="amuc:Pan181_12370"/>
<keyword evidence="2" id="KW-1185">Reference proteome</keyword>
<evidence type="ECO:0000313" key="1">
    <source>
        <dbReference type="EMBL" id="QDU55051.1"/>
    </source>
</evidence>
<dbReference type="RefSeq" id="WP_145245951.1">
    <property type="nucleotide sequence ID" value="NZ_CP036278.1"/>
</dbReference>
<evidence type="ECO:0000313" key="2">
    <source>
        <dbReference type="Proteomes" id="UP000315750"/>
    </source>
</evidence>